<sequence length="869" mass="97016">MMNTRTPMQPYLSNSLAIRQEIQRFESVHPSIYAIYDLIDAIPDHLIQQQIREHVVCIEDSFVNSQEWTLSRSVPDLKLGILGSVHSGKSALVHRYLTGSYMQEESPEGGRFKKEVIIDGQSYLLLIRDEGGSPELQFTQWVDAVIFVFSLENEMSFQTVYSYYAKMCHYRNAAEIPLILVGTQDSISESNPRVIDDTRARKCATDLKRCSYYETCATYGLNVERVFQDACQKIVQVRYPSLPSTIPSMPPVPSTPIHAHRAYYISQPMANKPFDTHSTSSQSTSSSGTLVTSNTPSSSTQNVAQVQPNVKEMSKDARQEKADKKKDKQEVDQGDRVDLATSTPLSARKNKKSSVIQKSNSFSPKNKEEEKKGSTLEAEKLGSGRVIPIKQGYLYKKSHGLNKEWKKKYVTLLDDGRLTYHPSLHDYMDDVHAKEINLIHTTVKIPGLRPRTTKTVPNYPAQHPNQDAKGESKTSFSLSGKSSKDKENVRLTGFDVIRERHNSNSEAPFNNSVPGVPPEGIANGDGISSKLNGNSIGSKETPNVKKRHRRAKSGGLKNVGDGDDSDGYEFMIVSLENKQWHFEAGDSQERDEWINAIEQQILNSLQGNEINKSNKRGTPADPAGMQAIRTIRGNNSCADCGAPNPDWASINLGTIVCIECSGIHRNLGTHLSRVRSLDLDEWPPDLVRVMMAIGNGIANTVWEHSMKNRTKPGPTSPRDEKEKWIRSKYEAKEFLPPPPYLDIPLNQQLIDALVREDIRNIILVLGHSHPEDINCPYSKDDGRTALHIAAALGNVVYVQLLLWYNANVKVVDHEGRNALWYAKSSGSTECVELLMNNGCPEHPTLPRRRGSSAQAGKNDVFEKLPASVI</sequence>
<dbReference type="GO" id="GO:0003924">
    <property type="term" value="F:GTPase activity"/>
    <property type="evidence" value="ECO:0007669"/>
    <property type="project" value="InterPro"/>
</dbReference>
<dbReference type="Gene3D" id="2.30.29.30">
    <property type="entry name" value="Pleckstrin-homology domain (PH domain)/Phosphotyrosine-binding domain (PTB)"/>
    <property type="match status" value="2"/>
</dbReference>
<dbReference type="SMART" id="SM00233">
    <property type="entry name" value="PH"/>
    <property type="match status" value="1"/>
</dbReference>
<accession>A0A8B8AX39</accession>
<evidence type="ECO:0000256" key="11">
    <source>
        <dbReference type="SAM" id="MobiDB-lite"/>
    </source>
</evidence>
<dbReference type="SUPFAM" id="SSF50729">
    <property type="entry name" value="PH domain-like"/>
    <property type="match status" value="1"/>
</dbReference>
<dbReference type="OrthoDB" id="6136903at2759"/>
<dbReference type="Pfam" id="PF01412">
    <property type="entry name" value="ArfGap"/>
    <property type="match status" value="1"/>
</dbReference>
<organism evidence="14 15">
    <name type="scientific">Crassostrea virginica</name>
    <name type="common">Eastern oyster</name>
    <dbReference type="NCBI Taxonomy" id="6565"/>
    <lineage>
        <taxon>Eukaryota</taxon>
        <taxon>Metazoa</taxon>
        <taxon>Spiralia</taxon>
        <taxon>Lophotrochozoa</taxon>
        <taxon>Mollusca</taxon>
        <taxon>Bivalvia</taxon>
        <taxon>Autobranchia</taxon>
        <taxon>Pteriomorphia</taxon>
        <taxon>Ostreida</taxon>
        <taxon>Ostreoidea</taxon>
        <taxon>Ostreidae</taxon>
        <taxon>Crassostrea</taxon>
    </lineage>
</organism>
<evidence type="ECO:0000256" key="5">
    <source>
        <dbReference type="ARBA" id="ARBA00022771"/>
    </source>
</evidence>
<feature type="region of interest" description="Disordered" evidence="11">
    <location>
        <begin position="501"/>
        <end position="563"/>
    </location>
</feature>
<keyword evidence="14" id="KW-1185">Reference proteome</keyword>
<dbReference type="InterPro" id="IPR011993">
    <property type="entry name" value="PH-like_dom_sf"/>
</dbReference>
<dbReference type="Pfam" id="PF12796">
    <property type="entry name" value="Ank_2"/>
    <property type="match status" value="1"/>
</dbReference>
<dbReference type="Gene3D" id="1.25.40.20">
    <property type="entry name" value="Ankyrin repeat-containing domain"/>
    <property type="match status" value="1"/>
</dbReference>
<evidence type="ECO:0000256" key="10">
    <source>
        <dbReference type="PROSITE-ProRule" id="PRU00288"/>
    </source>
</evidence>
<dbReference type="GeneID" id="111104835"/>
<feature type="compositionally biased region" description="Polar residues" evidence="11">
    <location>
        <begin position="504"/>
        <end position="513"/>
    </location>
</feature>
<reference evidence="14" key="1">
    <citation type="submission" date="2024-06" db="UniProtKB">
        <authorList>
            <consortium name="RefSeq"/>
        </authorList>
    </citation>
    <scope>NUCLEOTIDE SEQUENCE [LARGE SCALE GENOMIC DNA]</scope>
</reference>
<dbReference type="PANTHER" id="PTHR45819">
    <property type="entry name" value="CENTAURIN-GAMMA-1A"/>
    <property type="match status" value="1"/>
</dbReference>
<dbReference type="InterPro" id="IPR027417">
    <property type="entry name" value="P-loop_NTPase"/>
</dbReference>
<keyword evidence="4" id="KW-0547">Nucleotide-binding</keyword>
<evidence type="ECO:0000256" key="3">
    <source>
        <dbReference type="ARBA" id="ARBA00022723"/>
    </source>
</evidence>
<dbReference type="Gene3D" id="3.40.50.300">
    <property type="entry name" value="P-loop containing nucleotide triphosphate hydrolases"/>
    <property type="match status" value="1"/>
</dbReference>
<evidence type="ECO:0000256" key="7">
    <source>
        <dbReference type="ARBA" id="ARBA00023043"/>
    </source>
</evidence>
<dbReference type="SMART" id="SM00173">
    <property type="entry name" value="RAS"/>
    <property type="match status" value="1"/>
</dbReference>
<dbReference type="Pfam" id="PF00071">
    <property type="entry name" value="Ras"/>
    <property type="match status" value="1"/>
</dbReference>
<comment type="similarity">
    <text evidence="1">Belongs to the centaurin gamma-like family.</text>
</comment>
<dbReference type="FunFam" id="1.25.40.20:FF:000298">
    <property type="entry name" value="ArfGAP with GTPase domain, ankyrin repeat and PH domain 2"/>
    <property type="match status" value="1"/>
</dbReference>
<dbReference type="InterPro" id="IPR051282">
    <property type="entry name" value="Arf-GAP_GTPase_ANK_PH"/>
</dbReference>
<dbReference type="PROSITE" id="PS50297">
    <property type="entry name" value="ANK_REP_REGION"/>
    <property type="match status" value="1"/>
</dbReference>
<feature type="compositionally biased region" description="Polar residues" evidence="11">
    <location>
        <begin position="529"/>
        <end position="541"/>
    </location>
</feature>
<feature type="compositionally biased region" description="Polar residues" evidence="11">
    <location>
        <begin position="353"/>
        <end position="364"/>
    </location>
</feature>
<keyword evidence="7 9" id="KW-0040">ANK repeat</keyword>
<evidence type="ECO:0000256" key="2">
    <source>
        <dbReference type="ARBA" id="ARBA00022468"/>
    </source>
</evidence>
<dbReference type="PRINTS" id="PR00405">
    <property type="entry name" value="REVINTRACTNG"/>
</dbReference>
<evidence type="ECO:0000313" key="14">
    <source>
        <dbReference type="Proteomes" id="UP000694844"/>
    </source>
</evidence>
<dbReference type="SUPFAM" id="SSF52540">
    <property type="entry name" value="P-loop containing nucleoside triphosphate hydrolases"/>
    <property type="match status" value="1"/>
</dbReference>
<dbReference type="GO" id="GO:0008270">
    <property type="term" value="F:zinc ion binding"/>
    <property type="evidence" value="ECO:0007669"/>
    <property type="project" value="UniProtKB-KW"/>
</dbReference>
<dbReference type="InterPro" id="IPR001849">
    <property type="entry name" value="PH_domain"/>
</dbReference>
<feature type="domain" description="Arf-GAP" evidence="13">
    <location>
        <begin position="622"/>
        <end position="742"/>
    </location>
</feature>
<dbReference type="SUPFAM" id="SSF48403">
    <property type="entry name" value="Ankyrin repeat"/>
    <property type="match status" value="1"/>
</dbReference>
<evidence type="ECO:0000256" key="1">
    <source>
        <dbReference type="ARBA" id="ARBA00005430"/>
    </source>
</evidence>
<dbReference type="InterPro" id="IPR038508">
    <property type="entry name" value="ArfGAP_dom_sf"/>
</dbReference>
<dbReference type="FunFam" id="3.40.50.300:FF:000178">
    <property type="entry name" value="Arf-GAP with GTPase, ANK repeat and PH domain-containing protein 1"/>
    <property type="match status" value="1"/>
</dbReference>
<dbReference type="SUPFAM" id="SSF57863">
    <property type="entry name" value="ArfGap/RecO-like zinc finger"/>
    <property type="match status" value="1"/>
</dbReference>
<dbReference type="AlphaFoldDB" id="A0A8B8AX39"/>
<dbReference type="InterPro" id="IPR002110">
    <property type="entry name" value="Ankyrin_rpt"/>
</dbReference>
<dbReference type="RefSeq" id="XP_022294854.1">
    <property type="nucleotide sequence ID" value="XM_022439146.1"/>
</dbReference>
<feature type="repeat" description="ANK" evidence="9">
    <location>
        <begin position="781"/>
        <end position="813"/>
    </location>
</feature>
<dbReference type="CDD" id="cd01250">
    <property type="entry name" value="PH_AGAP"/>
    <property type="match status" value="1"/>
</dbReference>
<dbReference type="SMART" id="SM00105">
    <property type="entry name" value="ArfGap"/>
    <property type="match status" value="1"/>
</dbReference>
<dbReference type="Proteomes" id="UP000694844">
    <property type="component" value="Chromosome 1"/>
</dbReference>
<evidence type="ECO:0000256" key="8">
    <source>
        <dbReference type="ARBA" id="ARBA00023134"/>
    </source>
</evidence>
<feature type="region of interest" description="Disordered" evidence="11">
    <location>
        <begin position="449"/>
        <end position="487"/>
    </location>
</feature>
<dbReference type="InterPro" id="IPR036770">
    <property type="entry name" value="Ankyrin_rpt-contain_sf"/>
</dbReference>
<feature type="compositionally biased region" description="Polar residues" evidence="11">
    <location>
        <begin position="296"/>
        <end position="308"/>
    </location>
</feature>
<reference evidence="15" key="2">
    <citation type="submission" date="2025-08" db="UniProtKB">
        <authorList>
            <consortium name="RefSeq"/>
        </authorList>
    </citation>
    <scope>IDENTIFICATION</scope>
    <source>
        <tissue evidence="15">Whole sample</tissue>
    </source>
</reference>
<feature type="compositionally biased region" description="Basic and acidic residues" evidence="11">
    <location>
        <begin position="312"/>
        <end position="338"/>
    </location>
</feature>
<keyword evidence="8" id="KW-0342">GTP-binding</keyword>
<dbReference type="Pfam" id="PF00169">
    <property type="entry name" value="PH"/>
    <property type="match status" value="1"/>
</dbReference>
<gene>
    <name evidence="15" type="primary">LOC111104835</name>
</gene>
<feature type="compositionally biased region" description="Low complexity" evidence="11">
    <location>
        <begin position="276"/>
        <end position="295"/>
    </location>
</feature>
<feature type="domain" description="PH" evidence="12">
    <location>
        <begin position="387"/>
        <end position="602"/>
    </location>
</feature>
<dbReference type="PROSITE" id="PS51419">
    <property type="entry name" value="RAB"/>
    <property type="match status" value="1"/>
</dbReference>
<evidence type="ECO:0000313" key="15">
    <source>
        <dbReference type="RefSeq" id="XP_022294854.1"/>
    </source>
</evidence>
<keyword evidence="3" id="KW-0479">Metal-binding</keyword>
<evidence type="ECO:0000256" key="4">
    <source>
        <dbReference type="ARBA" id="ARBA00022741"/>
    </source>
</evidence>
<dbReference type="PROSITE" id="PS51421">
    <property type="entry name" value="RAS"/>
    <property type="match status" value="1"/>
</dbReference>
<evidence type="ECO:0000256" key="9">
    <source>
        <dbReference type="PROSITE-ProRule" id="PRU00023"/>
    </source>
</evidence>
<dbReference type="PANTHER" id="PTHR45819:SF5">
    <property type="entry name" value="CENTAURIN-GAMMA-1A"/>
    <property type="match status" value="1"/>
</dbReference>
<dbReference type="InterPro" id="IPR037278">
    <property type="entry name" value="ARFGAP/RecO"/>
</dbReference>
<feature type="compositionally biased region" description="Basic and acidic residues" evidence="11">
    <location>
        <begin position="365"/>
        <end position="377"/>
    </location>
</feature>
<feature type="region of interest" description="Disordered" evidence="11">
    <location>
        <begin position="270"/>
        <end position="377"/>
    </location>
</feature>
<dbReference type="InterPro" id="IPR001806">
    <property type="entry name" value="Small_GTPase"/>
</dbReference>
<proteinExistence type="inferred from homology"/>
<dbReference type="CDD" id="cd04103">
    <property type="entry name" value="Centaurin_gamma"/>
    <property type="match status" value="1"/>
</dbReference>
<dbReference type="Gene3D" id="1.10.220.150">
    <property type="entry name" value="Arf GTPase activating protein"/>
    <property type="match status" value="1"/>
</dbReference>
<keyword evidence="5 10" id="KW-0863">Zinc-finger</keyword>
<keyword evidence="6" id="KW-0862">Zinc</keyword>
<dbReference type="SMART" id="SM00248">
    <property type="entry name" value="ANK"/>
    <property type="match status" value="2"/>
</dbReference>
<name>A0A8B8AX39_CRAVI</name>
<dbReference type="SMART" id="SM00175">
    <property type="entry name" value="RAB"/>
    <property type="match status" value="1"/>
</dbReference>
<keyword evidence="2" id="KW-0343">GTPase activation</keyword>
<dbReference type="CDD" id="cd08836">
    <property type="entry name" value="ArfGap_AGAP"/>
    <property type="match status" value="1"/>
</dbReference>
<dbReference type="SMART" id="SM00174">
    <property type="entry name" value="RHO"/>
    <property type="match status" value="1"/>
</dbReference>
<evidence type="ECO:0000259" key="12">
    <source>
        <dbReference type="PROSITE" id="PS50003"/>
    </source>
</evidence>
<dbReference type="GO" id="GO:0005096">
    <property type="term" value="F:GTPase activator activity"/>
    <property type="evidence" value="ECO:0007669"/>
    <property type="project" value="UniProtKB-KW"/>
</dbReference>
<dbReference type="FunFam" id="1.10.220.150:FF:000001">
    <property type="entry name" value="Arf-GAP with GTPase, ANK repeat and PH domain-containing protein 1"/>
    <property type="match status" value="1"/>
</dbReference>
<evidence type="ECO:0000259" key="13">
    <source>
        <dbReference type="PROSITE" id="PS50115"/>
    </source>
</evidence>
<dbReference type="PROSITE" id="PS50003">
    <property type="entry name" value="PH_DOMAIN"/>
    <property type="match status" value="1"/>
</dbReference>
<dbReference type="InterPro" id="IPR001164">
    <property type="entry name" value="ArfGAP_dom"/>
</dbReference>
<dbReference type="PROSITE" id="PS50088">
    <property type="entry name" value="ANK_REPEAT"/>
    <property type="match status" value="1"/>
</dbReference>
<dbReference type="PROSITE" id="PS50115">
    <property type="entry name" value="ARFGAP"/>
    <property type="match status" value="1"/>
</dbReference>
<dbReference type="GO" id="GO:0005525">
    <property type="term" value="F:GTP binding"/>
    <property type="evidence" value="ECO:0007669"/>
    <property type="project" value="UniProtKB-KW"/>
</dbReference>
<protein>
    <submittedName>
        <fullName evidence="15">Centaurin-gamma-1A-like isoform X24</fullName>
    </submittedName>
</protein>
<evidence type="ECO:0000256" key="6">
    <source>
        <dbReference type="ARBA" id="ARBA00022833"/>
    </source>
</evidence>